<accession>A4X7E7</accession>
<dbReference type="InterPro" id="IPR009091">
    <property type="entry name" value="RCC1/BLIP-II"/>
</dbReference>
<proteinExistence type="predicted"/>
<dbReference type="GO" id="GO:0005737">
    <property type="term" value="C:cytoplasm"/>
    <property type="evidence" value="ECO:0007669"/>
    <property type="project" value="TreeGrafter"/>
</dbReference>
<keyword evidence="2" id="KW-0677">Repeat</keyword>
<dbReference type="InterPro" id="IPR032109">
    <property type="entry name" value="Big_3_5"/>
</dbReference>
<dbReference type="RefSeq" id="WP_012013578.1">
    <property type="nucleotide sequence ID" value="NC_009380.1"/>
</dbReference>
<reference evidence="7" key="1">
    <citation type="journal article" date="2007" name="Proc. Natl. Acad. Sci. U.S.A.">
        <title>Genome sequencing reveals complex secondary metabolome in the marine actinomycete Salinispora tropica.</title>
        <authorList>
            <person name="Udwary D.W."/>
            <person name="Zeigler L."/>
            <person name="Asolkar R.N."/>
            <person name="Singan V."/>
            <person name="Lapidus A."/>
            <person name="Fenical W."/>
            <person name="Jensen P.R."/>
            <person name="Moore B.S."/>
        </authorList>
    </citation>
    <scope>NUCLEOTIDE SEQUENCE [LARGE SCALE GENOMIC DNA]</scope>
    <source>
        <strain evidence="7">ATCC BAA-916 / DSM 44818 / CNB-440</strain>
    </source>
</reference>
<dbReference type="GO" id="GO:0005975">
    <property type="term" value="P:carbohydrate metabolic process"/>
    <property type="evidence" value="ECO:0007669"/>
    <property type="project" value="UniProtKB-ARBA"/>
</dbReference>
<dbReference type="Pfam" id="PF16640">
    <property type="entry name" value="Big_3_5"/>
    <property type="match status" value="1"/>
</dbReference>
<feature type="domain" description="Bacterial Ig-like" evidence="4">
    <location>
        <begin position="427"/>
        <end position="510"/>
    </location>
</feature>
<evidence type="ECO:0000256" key="2">
    <source>
        <dbReference type="ARBA" id="ARBA00022737"/>
    </source>
</evidence>
<dbReference type="Pfam" id="PF00415">
    <property type="entry name" value="RCC1"/>
    <property type="match status" value="2"/>
</dbReference>
<keyword evidence="3" id="KW-0812">Transmembrane</keyword>
<protein>
    <submittedName>
        <fullName evidence="6">LPXTG-motif cell wall anchor domain</fullName>
    </submittedName>
</protein>
<evidence type="ECO:0000259" key="5">
    <source>
        <dbReference type="Pfam" id="PF25390"/>
    </source>
</evidence>
<evidence type="ECO:0000313" key="7">
    <source>
        <dbReference type="Proteomes" id="UP000000235"/>
    </source>
</evidence>
<dbReference type="Gene3D" id="2.130.10.30">
    <property type="entry name" value="Regulator of chromosome condensation 1/beta-lactamase-inhibitor protein II"/>
    <property type="match status" value="2"/>
</dbReference>
<evidence type="ECO:0000256" key="3">
    <source>
        <dbReference type="SAM" id="Phobius"/>
    </source>
</evidence>
<feature type="domain" description="RCC1-like" evidence="5">
    <location>
        <begin position="48"/>
        <end position="289"/>
    </location>
</feature>
<evidence type="ECO:0000313" key="6">
    <source>
        <dbReference type="EMBL" id="ABP54797.1"/>
    </source>
</evidence>
<gene>
    <name evidence="6" type="ordered locus">Strop_2349</name>
</gene>
<dbReference type="InterPro" id="IPR000408">
    <property type="entry name" value="Reg_chr_condens"/>
</dbReference>
<evidence type="ECO:0000259" key="4">
    <source>
        <dbReference type="Pfam" id="PF16640"/>
    </source>
</evidence>
<sequence>MQGIRQRDLRDACAHRARRALAGGFCLALVVTVTQAAGVLPAGAQRTPTAAVATDTILAWGDNSFGQFGNGTTASSRTPVPVRLPVGTTVTAIAGSDTHSLALTSVGTVLAWGGNSFGQLGDGTTASSRTPVPVRLPVGTTVTAIAAGTSHSLAITATGAVFAWGDNAVGQLGDGTTTDSSLPVPVRLPVGTTVTAIAGGLGHSLAVASTGATLAWGSNAFGQLGDGTTTGSSTPITVPQLPTVTAVAAGDVHSLALTSTGTVYAWGANSFGQLGDGSTSDSSTPIAVRVPAGTTATAVVSGADHSLALTAAGGALAWGDNGQGQLGNGATVGSSTPVAVRVPGGATLTAVAIHRDHAVAVTSTATALAWSRNNEGQLGNGTTTDSSEPVAVSLPAGTAITAVAVGDDHSLALVDAQATSTTTLRISPPDPTVDQEVTLTATVSCDIAAPTGSITFRTNNTDLATVPLDSSSTATHTTRLPAGANTLTAAYTSTTTCPNSQSAATTVTIADPDLPITGASLPHLLGAAAVLILAGAALLHLARRPRSHQPR</sequence>
<dbReference type="KEGG" id="stp:Strop_2349"/>
<keyword evidence="1" id="KW-0344">Guanine-nucleotide releasing factor</keyword>
<feature type="transmembrane region" description="Helical" evidence="3">
    <location>
        <begin position="521"/>
        <end position="542"/>
    </location>
</feature>
<dbReference type="HOGENOM" id="CLU_491657_0_0_11"/>
<dbReference type="Gene3D" id="2.60.40.10">
    <property type="entry name" value="Immunoglobulins"/>
    <property type="match status" value="1"/>
</dbReference>
<dbReference type="PRINTS" id="PR00633">
    <property type="entry name" value="RCCNDNSATION"/>
</dbReference>
<dbReference type="STRING" id="369723.Strop_2349"/>
<dbReference type="PROSITE" id="PS00626">
    <property type="entry name" value="RCC1_2"/>
    <property type="match status" value="2"/>
</dbReference>
<dbReference type="InterPro" id="IPR013783">
    <property type="entry name" value="Ig-like_fold"/>
</dbReference>
<dbReference type="InterPro" id="IPR058923">
    <property type="entry name" value="RCC1-like_dom"/>
</dbReference>
<dbReference type="AlphaFoldDB" id="A4X7E7"/>
<keyword evidence="3" id="KW-1133">Transmembrane helix</keyword>
<organism evidence="6 7">
    <name type="scientific">Salinispora tropica (strain ATCC BAA-916 / DSM 44818 / JCM 13857 / NBRC 105044 / CNB-440)</name>
    <dbReference type="NCBI Taxonomy" id="369723"/>
    <lineage>
        <taxon>Bacteria</taxon>
        <taxon>Bacillati</taxon>
        <taxon>Actinomycetota</taxon>
        <taxon>Actinomycetes</taxon>
        <taxon>Micromonosporales</taxon>
        <taxon>Micromonosporaceae</taxon>
        <taxon>Salinispora</taxon>
    </lineage>
</organism>
<evidence type="ECO:0000256" key="1">
    <source>
        <dbReference type="ARBA" id="ARBA00022658"/>
    </source>
</evidence>
<dbReference type="eggNOG" id="COG5184">
    <property type="taxonomic scope" value="Bacteria"/>
</dbReference>
<dbReference type="PANTHER" id="PTHR45982">
    <property type="entry name" value="REGULATOR OF CHROMOSOME CONDENSATION"/>
    <property type="match status" value="1"/>
</dbReference>
<dbReference type="PANTHER" id="PTHR45982:SF1">
    <property type="entry name" value="REGULATOR OF CHROMOSOME CONDENSATION"/>
    <property type="match status" value="1"/>
</dbReference>
<dbReference type="PROSITE" id="PS50012">
    <property type="entry name" value="RCC1_3"/>
    <property type="match status" value="7"/>
</dbReference>
<dbReference type="Proteomes" id="UP000000235">
    <property type="component" value="Chromosome"/>
</dbReference>
<dbReference type="SUPFAM" id="SSF50985">
    <property type="entry name" value="RCC1/BLIP-II"/>
    <property type="match status" value="1"/>
</dbReference>
<dbReference type="EMBL" id="CP000667">
    <property type="protein sequence ID" value="ABP54797.1"/>
    <property type="molecule type" value="Genomic_DNA"/>
</dbReference>
<dbReference type="PATRIC" id="fig|369723.5.peg.2413"/>
<dbReference type="InterPro" id="IPR051553">
    <property type="entry name" value="Ran_GTPase-activating"/>
</dbReference>
<keyword evidence="3" id="KW-0472">Membrane</keyword>
<dbReference type="Pfam" id="PF25390">
    <property type="entry name" value="WD40_RLD"/>
    <property type="match status" value="1"/>
</dbReference>
<name>A4X7E7_SALTO</name>
<dbReference type="GO" id="GO:0005085">
    <property type="term" value="F:guanyl-nucleotide exchange factor activity"/>
    <property type="evidence" value="ECO:0007669"/>
    <property type="project" value="TreeGrafter"/>
</dbReference>
<keyword evidence="7" id="KW-1185">Reference proteome</keyword>